<comment type="catalytic activity">
    <reaction evidence="1">
        <text>alpha-D-glucosamine 6-phosphate + H2O = beta-D-fructose 6-phosphate + NH4(+)</text>
        <dbReference type="Rhea" id="RHEA:12172"/>
        <dbReference type="ChEBI" id="CHEBI:15377"/>
        <dbReference type="ChEBI" id="CHEBI:28938"/>
        <dbReference type="ChEBI" id="CHEBI:57634"/>
        <dbReference type="ChEBI" id="CHEBI:75989"/>
        <dbReference type="EC" id="3.5.99.6"/>
    </reaction>
</comment>
<evidence type="ECO:0000256" key="4">
    <source>
        <dbReference type="ARBA" id="ARBA00023277"/>
    </source>
</evidence>
<dbReference type="InterPro" id="IPR037171">
    <property type="entry name" value="NagB/RpiA_transferase-like"/>
</dbReference>
<dbReference type="EC" id="3.5.99.6" evidence="2"/>
<dbReference type="EMBL" id="CP049889">
    <property type="protein sequence ID" value="QIK51729.1"/>
    <property type="molecule type" value="Genomic_DNA"/>
</dbReference>
<name>A0A6G7WHN2_9LACT</name>
<dbReference type="PANTHER" id="PTHR11280">
    <property type="entry name" value="GLUCOSAMINE-6-PHOSPHATE ISOMERASE"/>
    <property type="match status" value="1"/>
</dbReference>
<gene>
    <name evidence="6" type="ORF">G7058_06655</name>
</gene>
<proteinExistence type="predicted"/>
<dbReference type="SUPFAM" id="SSF100950">
    <property type="entry name" value="NagB/RpiA/CoA transferase-like"/>
    <property type="match status" value="1"/>
</dbReference>
<dbReference type="GO" id="GO:0005975">
    <property type="term" value="P:carbohydrate metabolic process"/>
    <property type="evidence" value="ECO:0007669"/>
    <property type="project" value="InterPro"/>
</dbReference>
<dbReference type="GO" id="GO:0004342">
    <property type="term" value="F:glucosamine-6-phosphate deaminase activity"/>
    <property type="evidence" value="ECO:0007669"/>
    <property type="project" value="UniProtKB-EC"/>
</dbReference>
<dbReference type="GeneID" id="94552957"/>
<reference evidence="6 7" key="1">
    <citation type="journal article" date="2017" name="Int. J. Syst. Evol. Microbiol.">
        <title>Jeotgalibaca porci sp. nov. and Jeotgalibaca arthritidis sp. nov., isolated from pigs, and emended description of the genus Jeotgalibaca.</title>
        <authorList>
            <person name="Zamora L."/>
            <person name="Perez-Sancho M."/>
            <person name="Dominguez L."/>
            <person name="Fernandez-Garayzabal J.F."/>
            <person name="Vela A.I."/>
        </authorList>
    </citation>
    <scope>NUCLEOTIDE SEQUENCE [LARGE SCALE GENOMIC DNA]</scope>
    <source>
        <strain evidence="6 7">CCUG 69148</strain>
    </source>
</reference>
<keyword evidence="4" id="KW-0119">Carbohydrate metabolism</keyword>
<evidence type="ECO:0000313" key="6">
    <source>
        <dbReference type="EMBL" id="QIK51729.1"/>
    </source>
</evidence>
<dbReference type="GO" id="GO:0006043">
    <property type="term" value="P:glucosamine catabolic process"/>
    <property type="evidence" value="ECO:0007669"/>
    <property type="project" value="TreeGrafter"/>
</dbReference>
<dbReference type="GO" id="GO:0005737">
    <property type="term" value="C:cytoplasm"/>
    <property type="evidence" value="ECO:0007669"/>
    <property type="project" value="TreeGrafter"/>
</dbReference>
<evidence type="ECO:0000256" key="3">
    <source>
        <dbReference type="ARBA" id="ARBA00022801"/>
    </source>
</evidence>
<dbReference type="InterPro" id="IPR004547">
    <property type="entry name" value="Glucosamine6P_isomerase"/>
</dbReference>
<dbReference type="InterPro" id="IPR006148">
    <property type="entry name" value="Glc/Gal-6P_isomerase"/>
</dbReference>
<dbReference type="Proteomes" id="UP000501830">
    <property type="component" value="Chromosome"/>
</dbReference>
<dbReference type="AlphaFoldDB" id="A0A6G7WHN2"/>
<keyword evidence="7" id="KW-1185">Reference proteome</keyword>
<keyword evidence="3" id="KW-0378">Hydrolase</keyword>
<dbReference type="PANTHER" id="PTHR11280:SF5">
    <property type="entry name" value="GLUCOSAMINE-6-PHOSPHATE ISOMERASE"/>
    <property type="match status" value="1"/>
</dbReference>
<dbReference type="FunFam" id="3.40.50.1360:FF:000003">
    <property type="entry name" value="Glucosamine-6-phosphate deaminase"/>
    <property type="match status" value="1"/>
</dbReference>
<dbReference type="GO" id="GO:0006046">
    <property type="term" value="P:N-acetylglucosamine catabolic process"/>
    <property type="evidence" value="ECO:0007669"/>
    <property type="project" value="TreeGrafter"/>
</dbReference>
<organism evidence="6 7">
    <name type="scientific">Jeotgalibaca porci</name>
    <dbReference type="NCBI Taxonomy" id="1868793"/>
    <lineage>
        <taxon>Bacteria</taxon>
        <taxon>Bacillati</taxon>
        <taxon>Bacillota</taxon>
        <taxon>Bacilli</taxon>
        <taxon>Lactobacillales</taxon>
        <taxon>Carnobacteriaceae</taxon>
        <taxon>Jeotgalibaca</taxon>
    </lineage>
</organism>
<feature type="domain" description="Glucosamine/galactosamine-6-phosphate isomerase" evidence="5">
    <location>
        <begin position="18"/>
        <end position="215"/>
    </location>
</feature>
<evidence type="ECO:0000313" key="7">
    <source>
        <dbReference type="Proteomes" id="UP000501830"/>
    </source>
</evidence>
<protein>
    <recommendedName>
        <fullName evidence="2">glucosamine-6-phosphate deaminase</fullName>
        <ecNumber evidence="2">3.5.99.6</ecNumber>
    </recommendedName>
</protein>
<evidence type="ECO:0000256" key="1">
    <source>
        <dbReference type="ARBA" id="ARBA00000644"/>
    </source>
</evidence>
<dbReference type="Pfam" id="PF01182">
    <property type="entry name" value="Glucosamine_iso"/>
    <property type="match status" value="1"/>
</dbReference>
<accession>A0A6G7WHN2</accession>
<sequence length="234" mass="25989">MEILYVNSKEEGSQKGYEMIREALDNGAKVFGLATGSTPERLYEKLTESDVDFSDAISVNLDEYVGLPGTHEQSYRYFMEQKLFNQKPFKESHLPDGMNEEQAEIERYEAVLSKYPVDIQILGIGHNGHIAFNEPGTALDSHTHKVALTQSTINANKRFFEKESDVPGYAYTMGLASIMKAKKILLLAFGEDKAEAIKDLVTATEPTEDIPSTVLVNHPDVTIIVDQAAASLIK</sequence>
<evidence type="ECO:0000256" key="2">
    <source>
        <dbReference type="ARBA" id="ARBA00012680"/>
    </source>
</evidence>
<dbReference type="Gene3D" id="3.40.50.1360">
    <property type="match status" value="1"/>
</dbReference>
<dbReference type="GO" id="GO:0042802">
    <property type="term" value="F:identical protein binding"/>
    <property type="evidence" value="ECO:0007669"/>
    <property type="project" value="TreeGrafter"/>
</dbReference>
<evidence type="ECO:0000259" key="5">
    <source>
        <dbReference type="Pfam" id="PF01182"/>
    </source>
</evidence>
<dbReference type="CDD" id="cd01399">
    <property type="entry name" value="GlcN6P_deaminase"/>
    <property type="match status" value="1"/>
</dbReference>
<dbReference type="GO" id="GO:0019262">
    <property type="term" value="P:N-acetylneuraminate catabolic process"/>
    <property type="evidence" value="ECO:0007669"/>
    <property type="project" value="TreeGrafter"/>
</dbReference>
<dbReference type="RefSeq" id="WP_166062790.1">
    <property type="nucleotide sequence ID" value="NZ_CP049889.1"/>
</dbReference>
<dbReference type="KEGG" id="jpo:G7058_06655"/>